<gene>
    <name evidence="1" type="ORF">STAS_14268</name>
</gene>
<dbReference type="AlphaFoldDB" id="A0A5A7PZ56"/>
<sequence length="182" mass="20736">MAVYRATTNPHGEGAKPDLYCSSHLFLQHHLQQLPPSLSSRIQRTRQLDEHTFTQPMNPVISTLEREKPAFVFFVQIVQIVERDPTLLSSLTQHHALVASVGACSEVDKAIRNKTRQARDNRVKPRIVYADLHFIHPLCLVNSSHKDLLSKNLLTKLKKLNTYHPITENTSLHQPEGLNPTR</sequence>
<evidence type="ECO:0000313" key="2">
    <source>
        <dbReference type="Proteomes" id="UP000325081"/>
    </source>
</evidence>
<comment type="caution">
    <text evidence="1">The sequence shown here is derived from an EMBL/GenBank/DDBJ whole genome shotgun (WGS) entry which is preliminary data.</text>
</comment>
<accession>A0A5A7PZ56</accession>
<keyword evidence="2" id="KW-1185">Reference proteome</keyword>
<reference evidence="2" key="1">
    <citation type="journal article" date="2019" name="Curr. Biol.">
        <title>Genome Sequence of Striga asiatica Provides Insight into the Evolution of Plant Parasitism.</title>
        <authorList>
            <person name="Yoshida S."/>
            <person name="Kim S."/>
            <person name="Wafula E.K."/>
            <person name="Tanskanen J."/>
            <person name="Kim Y.M."/>
            <person name="Honaas L."/>
            <person name="Yang Z."/>
            <person name="Spallek T."/>
            <person name="Conn C.E."/>
            <person name="Ichihashi Y."/>
            <person name="Cheong K."/>
            <person name="Cui S."/>
            <person name="Der J.P."/>
            <person name="Gundlach H."/>
            <person name="Jiao Y."/>
            <person name="Hori C."/>
            <person name="Ishida J.K."/>
            <person name="Kasahara H."/>
            <person name="Kiba T."/>
            <person name="Kim M.S."/>
            <person name="Koo N."/>
            <person name="Laohavisit A."/>
            <person name="Lee Y.H."/>
            <person name="Lumba S."/>
            <person name="McCourt P."/>
            <person name="Mortimer J.C."/>
            <person name="Mutuku J.M."/>
            <person name="Nomura T."/>
            <person name="Sasaki-Sekimoto Y."/>
            <person name="Seto Y."/>
            <person name="Wang Y."/>
            <person name="Wakatake T."/>
            <person name="Sakakibara H."/>
            <person name="Demura T."/>
            <person name="Yamaguchi S."/>
            <person name="Yoneyama K."/>
            <person name="Manabe R.I."/>
            <person name="Nelson D.C."/>
            <person name="Schulman A.H."/>
            <person name="Timko M.P."/>
            <person name="dePamphilis C.W."/>
            <person name="Choi D."/>
            <person name="Shirasu K."/>
        </authorList>
    </citation>
    <scope>NUCLEOTIDE SEQUENCE [LARGE SCALE GENOMIC DNA]</scope>
    <source>
        <strain evidence="2">cv. UVA1</strain>
    </source>
</reference>
<protein>
    <submittedName>
        <fullName evidence="1">GTPase Der</fullName>
    </submittedName>
</protein>
<dbReference type="EMBL" id="BKCP01005405">
    <property type="protein sequence ID" value="GER37832.1"/>
    <property type="molecule type" value="Genomic_DNA"/>
</dbReference>
<proteinExistence type="predicted"/>
<dbReference type="Proteomes" id="UP000325081">
    <property type="component" value="Unassembled WGS sequence"/>
</dbReference>
<organism evidence="1 2">
    <name type="scientific">Striga asiatica</name>
    <name type="common">Asiatic witchweed</name>
    <name type="synonym">Buchnera asiatica</name>
    <dbReference type="NCBI Taxonomy" id="4170"/>
    <lineage>
        <taxon>Eukaryota</taxon>
        <taxon>Viridiplantae</taxon>
        <taxon>Streptophyta</taxon>
        <taxon>Embryophyta</taxon>
        <taxon>Tracheophyta</taxon>
        <taxon>Spermatophyta</taxon>
        <taxon>Magnoliopsida</taxon>
        <taxon>eudicotyledons</taxon>
        <taxon>Gunneridae</taxon>
        <taxon>Pentapetalae</taxon>
        <taxon>asterids</taxon>
        <taxon>lamiids</taxon>
        <taxon>Lamiales</taxon>
        <taxon>Orobanchaceae</taxon>
        <taxon>Buchnereae</taxon>
        <taxon>Striga</taxon>
    </lineage>
</organism>
<name>A0A5A7PZ56_STRAF</name>
<evidence type="ECO:0000313" key="1">
    <source>
        <dbReference type="EMBL" id="GER37832.1"/>
    </source>
</evidence>